<dbReference type="SUPFAM" id="SSF53474">
    <property type="entry name" value="alpha/beta-Hydrolases"/>
    <property type="match status" value="1"/>
</dbReference>
<dbReference type="PANTHER" id="PTHR43689:SF8">
    <property type="entry name" value="ALPHA_BETA-HYDROLASES SUPERFAMILY PROTEIN"/>
    <property type="match status" value="1"/>
</dbReference>
<evidence type="ECO:0000259" key="1">
    <source>
        <dbReference type="Pfam" id="PF12697"/>
    </source>
</evidence>
<organism evidence="2 3">
    <name type="scientific">Zhengella mangrovi</name>
    <dbReference type="NCBI Taxonomy" id="1982044"/>
    <lineage>
        <taxon>Bacteria</taxon>
        <taxon>Pseudomonadati</taxon>
        <taxon>Pseudomonadota</taxon>
        <taxon>Alphaproteobacteria</taxon>
        <taxon>Hyphomicrobiales</taxon>
        <taxon>Notoacmeibacteraceae</taxon>
        <taxon>Zhengella</taxon>
    </lineage>
</organism>
<dbReference type="EMBL" id="PDVP01000003">
    <property type="protein sequence ID" value="PHP67645.1"/>
    <property type="molecule type" value="Genomic_DNA"/>
</dbReference>
<evidence type="ECO:0000313" key="3">
    <source>
        <dbReference type="Proteomes" id="UP000221168"/>
    </source>
</evidence>
<dbReference type="Gene3D" id="3.40.50.1820">
    <property type="entry name" value="alpha/beta hydrolase"/>
    <property type="match status" value="1"/>
</dbReference>
<sequence>MKNSMNVRNIIPLAMGLYSRLLPKRAGVTLERVFLTPGRLKLRPEELSVMRRAAALPLRFDCTRMMPVFQWGEEGAPVVALVHGWAGRAGQLAAFVDPLLARGFRVVAMEAPGHGAADGQRSSIVEFIHALRLIERQFGPLHGVVAHSMGGAASLMASARGLDASRLAIIGTPDRPAGYLPYIGQMLGFSPDAIAEAKARIEQKFGMPMADLDPVEDGRGLTADVLVIHDRHDRQVRFSSARRLADAIPGSRLMETERLGHVRILKDSRVIDAVTIFLGSTGRRRAALPEQVEKAVI</sequence>
<accession>A0A2G1QQ77</accession>
<dbReference type="Proteomes" id="UP000221168">
    <property type="component" value="Unassembled WGS sequence"/>
</dbReference>
<dbReference type="InterPro" id="IPR029058">
    <property type="entry name" value="AB_hydrolase_fold"/>
</dbReference>
<keyword evidence="3" id="KW-1185">Reference proteome</keyword>
<dbReference type="AlphaFoldDB" id="A0A2G1QQ77"/>
<protein>
    <recommendedName>
        <fullName evidence="1">AB hydrolase-1 domain-containing protein</fullName>
    </recommendedName>
</protein>
<gene>
    <name evidence="2" type="ORF">CSC94_08070</name>
</gene>
<name>A0A2G1QQ77_9HYPH</name>
<dbReference type="InterPro" id="IPR000073">
    <property type="entry name" value="AB_hydrolase_1"/>
</dbReference>
<dbReference type="PANTHER" id="PTHR43689">
    <property type="entry name" value="HYDROLASE"/>
    <property type="match status" value="1"/>
</dbReference>
<dbReference type="Pfam" id="PF12697">
    <property type="entry name" value="Abhydrolase_6"/>
    <property type="match status" value="1"/>
</dbReference>
<dbReference type="OrthoDB" id="9785847at2"/>
<evidence type="ECO:0000313" key="2">
    <source>
        <dbReference type="EMBL" id="PHP67645.1"/>
    </source>
</evidence>
<feature type="domain" description="AB hydrolase-1" evidence="1">
    <location>
        <begin position="81"/>
        <end position="271"/>
    </location>
</feature>
<reference evidence="2 3" key="1">
    <citation type="submission" date="2017-10" db="EMBL/GenBank/DDBJ databases">
        <title>Sedimentibacterium mangrovi gen. nov., sp. nov., a novel member of family Phyllobacteriacea isolated from mangrove sediment.</title>
        <authorList>
            <person name="Liao H."/>
            <person name="Tian Y."/>
        </authorList>
    </citation>
    <scope>NUCLEOTIDE SEQUENCE [LARGE SCALE GENOMIC DNA]</scope>
    <source>
        <strain evidence="2 3">X9-2-2</strain>
    </source>
</reference>
<proteinExistence type="predicted"/>
<comment type="caution">
    <text evidence="2">The sequence shown here is derived from an EMBL/GenBank/DDBJ whole genome shotgun (WGS) entry which is preliminary data.</text>
</comment>